<comment type="caution">
    <text evidence="7">The sequence shown here is derived from an EMBL/GenBank/DDBJ whole genome shotgun (WGS) entry which is preliminary data.</text>
</comment>
<sequence length="201" mass="20092">MTTPVKWALAAAVLALALIVALLPREDRPPASAGPEVAGLAEARSAAALPPCPTAGPVTGLGGVPSTCLGDGTEVDLGAVLGGRPTLVNVWATWCPPCKEELPVLAAYAAGQGAIPVLTVQVASDPADGLELLSALGVRLPTVHDGDGGSGPVRTALRVPPNLPASYLVGADGQPRLIEEPRLFTDPAEVEAAVARLGATA</sequence>
<dbReference type="AlphaFoldDB" id="A0A263D4F8"/>
<dbReference type="InterPro" id="IPR013740">
    <property type="entry name" value="Redoxin"/>
</dbReference>
<evidence type="ECO:0000256" key="3">
    <source>
        <dbReference type="ARBA" id="ARBA00022968"/>
    </source>
</evidence>
<evidence type="ECO:0000256" key="2">
    <source>
        <dbReference type="ARBA" id="ARBA00022748"/>
    </source>
</evidence>
<dbReference type="Gene3D" id="3.40.30.10">
    <property type="entry name" value="Glutaredoxin"/>
    <property type="match status" value="1"/>
</dbReference>
<dbReference type="PANTHER" id="PTHR42852">
    <property type="entry name" value="THIOL:DISULFIDE INTERCHANGE PROTEIN DSBE"/>
    <property type="match status" value="1"/>
</dbReference>
<dbReference type="InterPro" id="IPR013766">
    <property type="entry name" value="Thioredoxin_domain"/>
</dbReference>
<dbReference type="Proteomes" id="UP000242444">
    <property type="component" value="Unassembled WGS sequence"/>
</dbReference>
<reference evidence="7 8" key="1">
    <citation type="submission" date="2017-07" db="EMBL/GenBank/DDBJ databases">
        <title>Amycolatopsis antarcticus sp. nov., isolated from the surface of an Antarcticus brown macroalga.</title>
        <authorList>
            <person name="Wang J."/>
            <person name="Leiva S."/>
            <person name="Huang J."/>
            <person name="Huang Y."/>
        </authorList>
    </citation>
    <scope>NUCLEOTIDE SEQUENCE [LARGE SCALE GENOMIC DNA]</scope>
    <source>
        <strain evidence="7 8">AU-G6</strain>
    </source>
</reference>
<dbReference type="Pfam" id="PF08534">
    <property type="entry name" value="Redoxin"/>
    <property type="match status" value="1"/>
</dbReference>
<evidence type="ECO:0000256" key="1">
    <source>
        <dbReference type="ARBA" id="ARBA00004196"/>
    </source>
</evidence>
<gene>
    <name evidence="7" type="ORF">CFN78_11130</name>
</gene>
<evidence type="ECO:0000313" key="8">
    <source>
        <dbReference type="Proteomes" id="UP000242444"/>
    </source>
</evidence>
<evidence type="ECO:0000256" key="5">
    <source>
        <dbReference type="ARBA" id="ARBA00023284"/>
    </source>
</evidence>
<dbReference type="RefSeq" id="WP_094862639.1">
    <property type="nucleotide sequence ID" value="NZ_NKYE01000005.1"/>
</dbReference>
<dbReference type="SUPFAM" id="SSF52833">
    <property type="entry name" value="Thioredoxin-like"/>
    <property type="match status" value="1"/>
</dbReference>
<dbReference type="InterPro" id="IPR036249">
    <property type="entry name" value="Thioredoxin-like_sf"/>
</dbReference>
<dbReference type="PANTHER" id="PTHR42852:SF6">
    <property type="entry name" value="THIOL:DISULFIDE INTERCHANGE PROTEIN DSBE"/>
    <property type="match status" value="1"/>
</dbReference>
<keyword evidence="8" id="KW-1185">Reference proteome</keyword>
<keyword evidence="4" id="KW-1015">Disulfide bond</keyword>
<evidence type="ECO:0000256" key="4">
    <source>
        <dbReference type="ARBA" id="ARBA00023157"/>
    </source>
</evidence>
<keyword evidence="3" id="KW-0812">Transmembrane</keyword>
<dbReference type="GO" id="GO:0017004">
    <property type="term" value="P:cytochrome complex assembly"/>
    <property type="evidence" value="ECO:0007669"/>
    <property type="project" value="UniProtKB-KW"/>
</dbReference>
<dbReference type="PROSITE" id="PS00194">
    <property type="entry name" value="THIOREDOXIN_1"/>
    <property type="match status" value="1"/>
</dbReference>
<dbReference type="GO" id="GO:0016491">
    <property type="term" value="F:oxidoreductase activity"/>
    <property type="evidence" value="ECO:0007669"/>
    <property type="project" value="InterPro"/>
</dbReference>
<dbReference type="InterPro" id="IPR017937">
    <property type="entry name" value="Thioredoxin_CS"/>
</dbReference>
<name>A0A263D4F8_9PSEU</name>
<dbReference type="InParanoid" id="A0A263D4F8"/>
<keyword evidence="5" id="KW-0676">Redox-active center</keyword>
<proteinExistence type="predicted"/>
<feature type="domain" description="Thioredoxin" evidence="6">
    <location>
        <begin position="50"/>
        <end position="199"/>
    </location>
</feature>
<evidence type="ECO:0000313" key="7">
    <source>
        <dbReference type="EMBL" id="OZM73384.1"/>
    </source>
</evidence>
<dbReference type="InterPro" id="IPR050553">
    <property type="entry name" value="Thioredoxin_ResA/DsbE_sf"/>
</dbReference>
<evidence type="ECO:0000259" key="6">
    <source>
        <dbReference type="PROSITE" id="PS51352"/>
    </source>
</evidence>
<dbReference type="GO" id="GO:0030313">
    <property type="term" value="C:cell envelope"/>
    <property type="evidence" value="ECO:0007669"/>
    <property type="project" value="UniProtKB-SubCell"/>
</dbReference>
<keyword evidence="2" id="KW-0201">Cytochrome c-type biogenesis</keyword>
<dbReference type="PROSITE" id="PS51352">
    <property type="entry name" value="THIOREDOXIN_2"/>
    <property type="match status" value="1"/>
</dbReference>
<protein>
    <submittedName>
        <fullName evidence="7">Redoxin</fullName>
    </submittedName>
</protein>
<dbReference type="EMBL" id="NKYE01000005">
    <property type="protein sequence ID" value="OZM73384.1"/>
    <property type="molecule type" value="Genomic_DNA"/>
</dbReference>
<dbReference type="CDD" id="cd02966">
    <property type="entry name" value="TlpA_like_family"/>
    <property type="match status" value="1"/>
</dbReference>
<comment type="subcellular location">
    <subcellularLocation>
        <location evidence="1">Cell envelope</location>
    </subcellularLocation>
</comment>
<accession>A0A263D4F8</accession>
<keyword evidence="3" id="KW-0735">Signal-anchor</keyword>
<organism evidence="7 8">
    <name type="scientific">Amycolatopsis antarctica</name>
    <dbReference type="NCBI Taxonomy" id="1854586"/>
    <lineage>
        <taxon>Bacteria</taxon>
        <taxon>Bacillati</taxon>
        <taxon>Actinomycetota</taxon>
        <taxon>Actinomycetes</taxon>
        <taxon>Pseudonocardiales</taxon>
        <taxon>Pseudonocardiaceae</taxon>
        <taxon>Amycolatopsis</taxon>
    </lineage>
</organism>
<dbReference type="OrthoDB" id="9796554at2"/>